<name>A0ABW7YBS1_STRCE</name>
<dbReference type="Proteomes" id="UP001612415">
    <property type="component" value="Unassembled WGS sequence"/>
</dbReference>
<evidence type="ECO:0000313" key="3">
    <source>
        <dbReference type="EMBL" id="MFI5679555.1"/>
    </source>
</evidence>
<feature type="region of interest" description="Disordered" evidence="1">
    <location>
        <begin position="177"/>
        <end position="196"/>
    </location>
</feature>
<dbReference type="InterPro" id="IPR029058">
    <property type="entry name" value="AB_hydrolase_fold"/>
</dbReference>
<sequence>MGGVPFATAERYRRPVVADFDPDRPYDRKGVVSVQPDSGDWLEADSGTGEDCLNLNVWAPEQPDGKALPVAVYIHGGGFEYGANTQLLIDDINRALPHQLANVLPCFYYLRDKLGMSLVFCGIGASRLLHQARVLAGDLTRVSEENRYGSSRRAARRRPPRSPNALLPVTWLDALPLDTEDHPSSRSVSRSPTHDG</sequence>
<accession>A0ABW7YBS1</accession>
<protein>
    <submittedName>
        <fullName evidence="3">Carboxylesterase family protein</fullName>
    </submittedName>
</protein>
<evidence type="ECO:0000259" key="2">
    <source>
        <dbReference type="Pfam" id="PF00135"/>
    </source>
</evidence>
<reference evidence="3 4" key="1">
    <citation type="submission" date="2024-10" db="EMBL/GenBank/DDBJ databases">
        <title>The Natural Products Discovery Center: Release of the First 8490 Sequenced Strains for Exploring Actinobacteria Biosynthetic Diversity.</title>
        <authorList>
            <person name="Kalkreuter E."/>
            <person name="Kautsar S.A."/>
            <person name="Yang D."/>
            <person name="Bader C.D."/>
            <person name="Teijaro C.N."/>
            <person name="Fluegel L."/>
            <person name="Davis C.M."/>
            <person name="Simpson J.R."/>
            <person name="Lauterbach L."/>
            <person name="Steele A.D."/>
            <person name="Gui C."/>
            <person name="Meng S."/>
            <person name="Li G."/>
            <person name="Viehrig K."/>
            <person name="Ye F."/>
            <person name="Su P."/>
            <person name="Kiefer A.F."/>
            <person name="Nichols A."/>
            <person name="Cepeda A.J."/>
            <person name="Yan W."/>
            <person name="Fan B."/>
            <person name="Jiang Y."/>
            <person name="Adhikari A."/>
            <person name="Zheng C.-J."/>
            <person name="Schuster L."/>
            <person name="Cowan T.M."/>
            <person name="Smanski M.J."/>
            <person name="Chevrette M.G."/>
            <person name="De Carvalho L.P.S."/>
            <person name="Shen B."/>
        </authorList>
    </citation>
    <scope>NUCLEOTIDE SEQUENCE [LARGE SCALE GENOMIC DNA]</scope>
    <source>
        <strain evidence="3 4">NPDC051599</strain>
    </source>
</reference>
<evidence type="ECO:0000256" key="1">
    <source>
        <dbReference type="SAM" id="MobiDB-lite"/>
    </source>
</evidence>
<dbReference type="SUPFAM" id="SSF53474">
    <property type="entry name" value="alpha/beta-Hydrolases"/>
    <property type="match status" value="1"/>
</dbReference>
<keyword evidence="4" id="KW-1185">Reference proteome</keyword>
<dbReference type="Pfam" id="PF00135">
    <property type="entry name" value="COesterase"/>
    <property type="match status" value="1"/>
</dbReference>
<comment type="caution">
    <text evidence="3">The sequence shown here is derived from an EMBL/GenBank/DDBJ whole genome shotgun (WGS) entry which is preliminary data.</text>
</comment>
<evidence type="ECO:0000313" key="4">
    <source>
        <dbReference type="Proteomes" id="UP001612415"/>
    </source>
</evidence>
<dbReference type="Gene3D" id="3.40.50.1820">
    <property type="entry name" value="alpha/beta hydrolase"/>
    <property type="match status" value="1"/>
</dbReference>
<organism evidence="3 4">
    <name type="scientific">Streptomyces cellulosae</name>
    <dbReference type="NCBI Taxonomy" id="1968"/>
    <lineage>
        <taxon>Bacteria</taxon>
        <taxon>Bacillati</taxon>
        <taxon>Actinomycetota</taxon>
        <taxon>Actinomycetes</taxon>
        <taxon>Kitasatosporales</taxon>
        <taxon>Streptomycetaceae</taxon>
        <taxon>Streptomyces</taxon>
    </lineage>
</organism>
<dbReference type="RefSeq" id="WP_398660018.1">
    <property type="nucleotide sequence ID" value="NZ_JBITDC010000015.1"/>
</dbReference>
<dbReference type="PANTHER" id="PTHR11559">
    <property type="entry name" value="CARBOXYLESTERASE"/>
    <property type="match status" value="1"/>
</dbReference>
<dbReference type="InterPro" id="IPR050309">
    <property type="entry name" value="Type-B_Carboxylest/Lipase"/>
</dbReference>
<feature type="compositionally biased region" description="Polar residues" evidence="1">
    <location>
        <begin position="185"/>
        <end position="196"/>
    </location>
</feature>
<feature type="domain" description="Carboxylesterase type B" evidence="2">
    <location>
        <begin position="3"/>
        <end position="86"/>
    </location>
</feature>
<feature type="region of interest" description="Disordered" evidence="1">
    <location>
        <begin position="146"/>
        <end position="165"/>
    </location>
</feature>
<proteinExistence type="predicted"/>
<dbReference type="InterPro" id="IPR002018">
    <property type="entry name" value="CarbesteraseB"/>
</dbReference>
<gene>
    <name evidence="3" type="ORF">ACIA8P_33795</name>
</gene>
<dbReference type="EMBL" id="JBITDC010000015">
    <property type="protein sequence ID" value="MFI5679555.1"/>
    <property type="molecule type" value="Genomic_DNA"/>
</dbReference>